<dbReference type="Proteomes" id="UP001500618">
    <property type="component" value="Unassembled WGS sequence"/>
</dbReference>
<keyword evidence="2 5" id="KW-0812">Transmembrane</keyword>
<organism evidence="6 7">
    <name type="scientific">Fodinicola feengrottensis</name>
    <dbReference type="NCBI Taxonomy" id="435914"/>
    <lineage>
        <taxon>Bacteria</taxon>
        <taxon>Bacillati</taxon>
        <taxon>Actinomycetota</taxon>
        <taxon>Actinomycetes</taxon>
        <taxon>Mycobacteriales</taxon>
        <taxon>Fodinicola</taxon>
    </lineage>
</organism>
<dbReference type="InterPro" id="IPR003339">
    <property type="entry name" value="ABC/ECF_trnsptr_transmembrane"/>
</dbReference>
<dbReference type="EMBL" id="BAAANY010000032">
    <property type="protein sequence ID" value="GAA1707994.1"/>
    <property type="molecule type" value="Genomic_DNA"/>
</dbReference>
<feature type="transmembrane region" description="Helical" evidence="5">
    <location>
        <begin position="23"/>
        <end position="55"/>
    </location>
</feature>
<evidence type="ECO:0000256" key="2">
    <source>
        <dbReference type="ARBA" id="ARBA00022692"/>
    </source>
</evidence>
<proteinExistence type="predicted"/>
<evidence type="ECO:0000256" key="5">
    <source>
        <dbReference type="SAM" id="Phobius"/>
    </source>
</evidence>
<dbReference type="RefSeq" id="WP_344314185.1">
    <property type="nucleotide sequence ID" value="NZ_BAAANY010000032.1"/>
</dbReference>
<feature type="transmembrane region" description="Helical" evidence="5">
    <location>
        <begin position="67"/>
        <end position="84"/>
    </location>
</feature>
<protein>
    <submittedName>
        <fullName evidence="6">Energy-coupling factor transporter transmembrane protein EcfT</fullName>
    </submittedName>
</protein>
<name>A0ABP4UPY0_9ACTN</name>
<sequence length="201" mass="21813">MSLLGLYHPTPSLLHRLPAGLKLAALLVAAIGLFLIPYEIWLIAAAVGCLLLYAVGRIPVRLVWAQLKPIAFVVLFVFGAQWIFAGLHTAILICARLIALVALAGLLTLTTRTTELVATVEKLLQPLRRFGADPTRLGLLVALTLRSVPVLAEIASDIREAQRARGIAWSVRGFVLPFVIRTLRRTESLGEALVARGVDDD</sequence>
<keyword evidence="4 5" id="KW-0472">Membrane</keyword>
<comment type="caution">
    <text evidence="6">The sequence shown here is derived from an EMBL/GenBank/DDBJ whole genome shotgun (WGS) entry which is preliminary data.</text>
</comment>
<feature type="transmembrane region" description="Helical" evidence="5">
    <location>
        <begin position="90"/>
        <end position="109"/>
    </location>
</feature>
<comment type="subcellular location">
    <subcellularLocation>
        <location evidence="1">Membrane</location>
        <topology evidence="1">Multi-pass membrane protein</topology>
    </subcellularLocation>
</comment>
<dbReference type="CDD" id="cd16914">
    <property type="entry name" value="EcfT"/>
    <property type="match status" value="1"/>
</dbReference>
<dbReference type="PANTHER" id="PTHR33514">
    <property type="entry name" value="PROTEIN ABCI12, CHLOROPLASTIC"/>
    <property type="match status" value="1"/>
</dbReference>
<evidence type="ECO:0000256" key="4">
    <source>
        <dbReference type="ARBA" id="ARBA00023136"/>
    </source>
</evidence>
<dbReference type="Pfam" id="PF02361">
    <property type="entry name" value="CbiQ"/>
    <property type="match status" value="1"/>
</dbReference>
<accession>A0ABP4UPY0</accession>
<evidence type="ECO:0000313" key="6">
    <source>
        <dbReference type="EMBL" id="GAA1707994.1"/>
    </source>
</evidence>
<keyword evidence="7" id="KW-1185">Reference proteome</keyword>
<gene>
    <name evidence="6" type="ORF">GCM10009765_66890</name>
</gene>
<evidence type="ECO:0000256" key="3">
    <source>
        <dbReference type="ARBA" id="ARBA00022989"/>
    </source>
</evidence>
<evidence type="ECO:0000256" key="1">
    <source>
        <dbReference type="ARBA" id="ARBA00004141"/>
    </source>
</evidence>
<dbReference type="PANTHER" id="PTHR33514:SF13">
    <property type="entry name" value="PROTEIN ABCI12, CHLOROPLASTIC"/>
    <property type="match status" value="1"/>
</dbReference>
<evidence type="ECO:0000313" key="7">
    <source>
        <dbReference type="Proteomes" id="UP001500618"/>
    </source>
</evidence>
<keyword evidence="3 5" id="KW-1133">Transmembrane helix</keyword>
<reference evidence="7" key="1">
    <citation type="journal article" date="2019" name="Int. J. Syst. Evol. Microbiol.">
        <title>The Global Catalogue of Microorganisms (GCM) 10K type strain sequencing project: providing services to taxonomists for standard genome sequencing and annotation.</title>
        <authorList>
            <consortium name="The Broad Institute Genomics Platform"/>
            <consortium name="The Broad Institute Genome Sequencing Center for Infectious Disease"/>
            <person name="Wu L."/>
            <person name="Ma J."/>
        </authorList>
    </citation>
    <scope>NUCLEOTIDE SEQUENCE [LARGE SCALE GENOMIC DNA]</scope>
    <source>
        <strain evidence="7">JCM 14718</strain>
    </source>
</reference>